<comment type="caution">
    <text evidence="1">The sequence shown here is derived from an EMBL/GenBank/DDBJ whole genome shotgun (WGS) entry which is preliminary data.</text>
</comment>
<dbReference type="Proteomes" id="UP000299102">
    <property type="component" value="Unassembled WGS sequence"/>
</dbReference>
<accession>A0A4C1W938</accession>
<gene>
    <name evidence="1" type="ORF">EVAR_95099_1</name>
</gene>
<organism evidence="1 2">
    <name type="scientific">Eumeta variegata</name>
    <name type="common">Bagworm moth</name>
    <name type="synonym">Eumeta japonica</name>
    <dbReference type="NCBI Taxonomy" id="151549"/>
    <lineage>
        <taxon>Eukaryota</taxon>
        <taxon>Metazoa</taxon>
        <taxon>Ecdysozoa</taxon>
        <taxon>Arthropoda</taxon>
        <taxon>Hexapoda</taxon>
        <taxon>Insecta</taxon>
        <taxon>Pterygota</taxon>
        <taxon>Neoptera</taxon>
        <taxon>Endopterygota</taxon>
        <taxon>Lepidoptera</taxon>
        <taxon>Glossata</taxon>
        <taxon>Ditrysia</taxon>
        <taxon>Tineoidea</taxon>
        <taxon>Psychidae</taxon>
        <taxon>Oiketicinae</taxon>
        <taxon>Eumeta</taxon>
    </lineage>
</organism>
<evidence type="ECO:0000313" key="1">
    <source>
        <dbReference type="EMBL" id="GBP46637.1"/>
    </source>
</evidence>
<keyword evidence="2" id="KW-1185">Reference proteome</keyword>
<protein>
    <submittedName>
        <fullName evidence="1">Uncharacterized protein</fullName>
    </submittedName>
</protein>
<name>A0A4C1W938_EUMVA</name>
<evidence type="ECO:0000313" key="2">
    <source>
        <dbReference type="Proteomes" id="UP000299102"/>
    </source>
</evidence>
<reference evidence="1 2" key="1">
    <citation type="journal article" date="2019" name="Commun. Biol.">
        <title>The bagworm genome reveals a unique fibroin gene that provides high tensile strength.</title>
        <authorList>
            <person name="Kono N."/>
            <person name="Nakamura H."/>
            <person name="Ohtoshi R."/>
            <person name="Tomita M."/>
            <person name="Numata K."/>
            <person name="Arakawa K."/>
        </authorList>
    </citation>
    <scope>NUCLEOTIDE SEQUENCE [LARGE SCALE GENOMIC DNA]</scope>
</reference>
<proteinExistence type="predicted"/>
<dbReference type="AlphaFoldDB" id="A0A4C1W938"/>
<sequence>MKKPTDQQTNKKDEFNFSGRRSLIGIFINQSLDGRDAYDLEDQSRRKTSYNARVAAGKLEACDTKLRRWGGKMLFCRLETRSIETACDCCARGSLSAPRSFALEDESGPIEYTLNDLIGVVLTSKSRQARTRDGIHSHPEAALAS</sequence>
<dbReference type="EMBL" id="BGZK01000487">
    <property type="protein sequence ID" value="GBP46637.1"/>
    <property type="molecule type" value="Genomic_DNA"/>
</dbReference>